<sequence>MLCAHYPVPMAEVPEIRIGTAEREQALEALSRHFSDGRLTVTEFDERSSQVAAATTRGQIERVFADLPATAGPGSPAPAEPARRFQPDWSGRAMAVIPIAALVLFFVTGSWLWFLAVPAAGALLFGTDRERNERRRRDRRNDREDRN</sequence>
<evidence type="ECO:0000259" key="2">
    <source>
        <dbReference type="Pfam" id="PF08044"/>
    </source>
</evidence>
<dbReference type="AlphaFoldDB" id="A0A1G6YCG1"/>
<dbReference type="STRING" id="168276.SAMN05444580_10799"/>
<keyword evidence="1" id="KW-1133">Transmembrane helix</keyword>
<organism evidence="3 4">
    <name type="scientific">Rhodococcus tukisamuensis</name>
    <dbReference type="NCBI Taxonomy" id="168276"/>
    <lineage>
        <taxon>Bacteria</taxon>
        <taxon>Bacillati</taxon>
        <taxon>Actinomycetota</taxon>
        <taxon>Actinomycetes</taxon>
        <taxon>Mycobacteriales</taxon>
        <taxon>Nocardiaceae</taxon>
        <taxon>Rhodococcus</taxon>
    </lineage>
</organism>
<keyword evidence="4" id="KW-1185">Reference proteome</keyword>
<gene>
    <name evidence="3" type="ORF">SAMN05444580_10799</name>
</gene>
<evidence type="ECO:0000256" key="1">
    <source>
        <dbReference type="SAM" id="Phobius"/>
    </source>
</evidence>
<accession>A0A1G6YCG1</accession>
<name>A0A1G6YCG1_9NOCA</name>
<feature type="transmembrane region" description="Helical" evidence="1">
    <location>
        <begin position="93"/>
        <end position="126"/>
    </location>
</feature>
<reference evidence="3 4" key="1">
    <citation type="submission" date="2016-10" db="EMBL/GenBank/DDBJ databases">
        <authorList>
            <person name="de Groot N.N."/>
        </authorList>
    </citation>
    <scope>NUCLEOTIDE SEQUENCE [LARGE SCALE GENOMIC DNA]</scope>
    <source>
        <strain evidence="3 4">JCM 11308</strain>
    </source>
</reference>
<dbReference type="Pfam" id="PF08044">
    <property type="entry name" value="DUF1707"/>
    <property type="match status" value="1"/>
</dbReference>
<keyword evidence="1" id="KW-0472">Membrane</keyword>
<protein>
    <recommendedName>
        <fullName evidence="2">DUF1707 domain-containing protein</fullName>
    </recommendedName>
</protein>
<feature type="domain" description="DUF1707" evidence="2">
    <location>
        <begin position="16"/>
        <end position="68"/>
    </location>
</feature>
<dbReference type="EMBL" id="FNAB01000007">
    <property type="protein sequence ID" value="SDD87286.1"/>
    <property type="molecule type" value="Genomic_DNA"/>
</dbReference>
<evidence type="ECO:0000313" key="3">
    <source>
        <dbReference type="EMBL" id="SDD87286.1"/>
    </source>
</evidence>
<dbReference type="InterPro" id="IPR012551">
    <property type="entry name" value="DUF1707_SHOCT-like"/>
</dbReference>
<keyword evidence="1" id="KW-0812">Transmembrane</keyword>
<dbReference type="Proteomes" id="UP000199417">
    <property type="component" value="Unassembled WGS sequence"/>
</dbReference>
<evidence type="ECO:0000313" key="4">
    <source>
        <dbReference type="Proteomes" id="UP000199417"/>
    </source>
</evidence>
<proteinExistence type="predicted"/>